<dbReference type="Proteomes" id="UP000553888">
    <property type="component" value="Unassembled WGS sequence"/>
</dbReference>
<proteinExistence type="predicted"/>
<sequence>MEITALKTAQGTVVVSVERESSPAVHAGLLIHHGSVDDPLGHHGLAHVREHVLTGMSARSDRLTAASTRRDTMIFAAERRTGLDAVASLSELTARCADAPNALIEEQRRVVLAELAHSRPTSTEAGFRHLFGTDSPYVRPPAGTPTDVSNLGYEDLRFVPEPEQASPPPVIVVLHSGSDRRHLIERLIGEGASGWLPPSAPPLERRPAEALHHEKPRPGRLAFDAYFTMPQALASPLPATLSAGLLSAAFSPELSDFQRHLDDCGVAIDELRFTAQSHWRARSLGHIQLRLTVDHEPRRVSDSFREAARRLASSAHHRANAWRAHGRTANLRSVSTPSGAIDFVQKNWTGEGSVEELVMPRPPIPEAFSDLISAVHVHGI</sequence>
<keyword evidence="2" id="KW-1185">Reference proteome</keyword>
<accession>A0A852Y8K0</accession>
<reference evidence="1 2" key="1">
    <citation type="submission" date="2020-07" db="EMBL/GenBank/DDBJ databases">
        <title>Sequencing the genomes of 1000 actinobacteria strains.</title>
        <authorList>
            <person name="Klenk H.-P."/>
        </authorList>
    </citation>
    <scope>NUCLEOTIDE SEQUENCE [LARGE SCALE GENOMIC DNA]</scope>
    <source>
        <strain evidence="1 2">DSM 23141</strain>
    </source>
</reference>
<dbReference type="GO" id="GO:0046872">
    <property type="term" value="F:metal ion binding"/>
    <property type="evidence" value="ECO:0007669"/>
    <property type="project" value="InterPro"/>
</dbReference>
<dbReference type="SUPFAM" id="SSF63411">
    <property type="entry name" value="LuxS/MPP-like metallohydrolase"/>
    <property type="match status" value="1"/>
</dbReference>
<evidence type="ECO:0000313" key="2">
    <source>
        <dbReference type="Proteomes" id="UP000553888"/>
    </source>
</evidence>
<protein>
    <recommendedName>
        <fullName evidence="3">Insulinase family protein</fullName>
    </recommendedName>
</protein>
<dbReference type="Gene3D" id="3.30.830.10">
    <property type="entry name" value="Metalloenzyme, LuxS/M16 peptidase-like"/>
    <property type="match status" value="1"/>
</dbReference>
<organism evidence="1 2">
    <name type="scientific">Schumannella luteola</name>
    <dbReference type="NCBI Taxonomy" id="472059"/>
    <lineage>
        <taxon>Bacteria</taxon>
        <taxon>Bacillati</taxon>
        <taxon>Actinomycetota</taxon>
        <taxon>Actinomycetes</taxon>
        <taxon>Micrococcales</taxon>
        <taxon>Microbacteriaceae</taxon>
        <taxon>Schumannella</taxon>
    </lineage>
</organism>
<comment type="caution">
    <text evidence="1">The sequence shown here is derived from an EMBL/GenBank/DDBJ whole genome shotgun (WGS) entry which is preliminary data.</text>
</comment>
<evidence type="ECO:0000313" key="1">
    <source>
        <dbReference type="EMBL" id="NYG97710.1"/>
    </source>
</evidence>
<name>A0A852Y8K0_9MICO</name>
<dbReference type="AlphaFoldDB" id="A0A852Y8K0"/>
<dbReference type="RefSeq" id="WP_179564575.1">
    <property type="nucleotide sequence ID" value="NZ_JACBZY010000001.1"/>
</dbReference>
<gene>
    <name evidence="1" type="ORF">BJ979_000336</name>
</gene>
<dbReference type="EMBL" id="JACBZY010000001">
    <property type="protein sequence ID" value="NYG97710.1"/>
    <property type="molecule type" value="Genomic_DNA"/>
</dbReference>
<dbReference type="InterPro" id="IPR011249">
    <property type="entry name" value="Metalloenz_LuxS/M16"/>
</dbReference>
<evidence type="ECO:0008006" key="3">
    <source>
        <dbReference type="Google" id="ProtNLM"/>
    </source>
</evidence>